<accession>A0AAE1F0Y3</accession>
<sequence length="150" mass="16373">MSRLHHTQHLASHTCTHTAIRATPTHQPHPSLAHTSTILSHHTTTLSRHSYPSASPSPPNNTLPLLPLPSAYPWYPTQPYPVSYRSHPHSHKHQHPPTIPNTSSDAIPSPTQPPSPPRQASPSHPIPTPPTPPPLLSQPTLPPTSHSHPH</sequence>
<dbReference type="EMBL" id="JAWQEG010003600">
    <property type="protein sequence ID" value="KAK3865379.1"/>
    <property type="molecule type" value="Genomic_DNA"/>
</dbReference>
<proteinExistence type="predicted"/>
<feature type="compositionally biased region" description="Pro residues" evidence="1">
    <location>
        <begin position="110"/>
        <end position="142"/>
    </location>
</feature>
<evidence type="ECO:0000313" key="2">
    <source>
        <dbReference type="EMBL" id="KAK3865379.1"/>
    </source>
</evidence>
<comment type="caution">
    <text evidence="2">The sequence shown here is derived from an EMBL/GenBank/DDBJ whole genome shotgun (WGS) entry which is preliminary data.</text>
</comment>
<reference evidence="2" key="1">
    <citation type="submission" date="2023-10" db="EMBL/GenBank/DDBJ databases">
        <title>Genome assemblies of two species of porcelain crab, Petrolisthes cinctipes and Petrolisthes manimaculis (Anomura: Porcellanidae).</title>
        <authorList>
            <person name="Angst P."/>
        </authorList>
    </citation>
    <scope>NUCLEOTIDE SEQUENCE</scope>
    <source>
        <strain evidence="2">PB745_01</strain>
        <tissue evidence="2">Gill</tissue>
    </source>
</reference>
<feature type="region of interest" description="Disordered" evidence="1">
    <location>
        <begin position="40"/>
        <end position="150"/>
    </location>
</feature>
<feature type="compositionally biased region" description="Low complexity" evidence="1">
    <location>
        <begin position="62"/>
        <end position="71"/>
    </location>
</feature>
<name>A0AAE1F0Y3_PETCI</name>
<organism evidence="2 3">
    <name type="scientific">Petrolisthes cinctipes</name>
    <name type="common">Flat porcelain crab</name>
    <dbReference type="NCBI Taxonomy" id="88211"/>
    <lineage>
        <taxon>Eukaryota</taxon>
        <taxon>Metazoa</taxon>
        <taxon>Ecdysozoa</taxon>
        <taxon>Arthropoda</taxon>
        <taxon>Crustacea</taxon>
        <taxon>Multicrustacea</taxon>
        <taxon>Malacostraca</taxon>
        <taxon>Eumalacostraca</taxon>
        <taxon>Eucarida</taxon>
        <taxon>Decapoda</taxon>
        <taxon>Pleocyemata</taxon>
        <taxon>Anomura</taxon>
        <taxon>Galatheoidea</taxon>
        <taxon>Porcellanidae</taxon>
        <taxon>Petrolisthes</taxon>
    </lineage>
</organism>
<dbReference type="AlphaFoldDB" id="A0AAE1F0Y3"/>
<protein>
    <submittedName>
        <fullName evidence="2">Uncharacterized protein</fullName>
    </submittedName>
</protein>
<evidence type="ECO:0000313" key="3">
    <source>
        <dbReference type="Proteomes" id="UP001286313"/>
    </source>
</evidence>
<dbReference type="Proteomes" id="UP001286313">
    <property type="component" value="Unassembled WGS sequence"/>
</dbReference>
<keyword evidence="3" id="KW-1185">Reference proteome</keyword>
<evidence type="ECO:0000256" key="1">
    <source>
        <dbReference type="SAM" id="MobiDB-lite"/>
    </source>
</evidence>
<gene>
    <name evidence="2" type="ORF">Pcinc_029010</name>
</gene>
<feature type="compositionally biased region" description="Low complexity" evidence="1">
    <location>
        <begin position="40"/>
        <end position="54"/>
    </location>
</feature>
<feature type="compositionally biased region" description="Basic residues" evidence="1">
    <location>
        <begin position="86"/>
        <end position="95"/>
    </location>
</feature>